<evidence type="ECO:0000313" key="2">
    <source>
        <dbReference type="Proteomes" id="UP000266389"/>
    </source>
</evidence>
<gene>
    <name evidence="1" type="ORF">D0433_11690</name>
</gene>
<proteinExistence type="predicted"/>
<evidence type="ECO:0000313" key="1">
    <source>
        <dbReference type="EMBL" id="RFM23322.1"/>
    </source>
</evidence>
<organism evidence="1 2">
    <name type="scientific">Candidatus Thermochlorobacter aerophilus</name>
    <dbReference type="NCBI Taxonomy" id="1868324"/>
    <lineage>
        <taxon>Bacteria</taxon>
        <taxon>Pseudomonadati</taxon>
        <taxon>Chlorobiota</taxon>
        <taxon>Chlorobiia</taxon>
        <taxon>Chlorobiales</taxon>
        <taxon>Candidatus Thermochlorobacteriaceae</taxon>
        <taxon>Candidatus Thermochlorobacter</taxon>
    </lineage>
</organism>
<dbReference type="Pfam" id="PF19672">
    <property type="entry name" value="DUF6175"/>
    <property type="match status" value="1"/>
</dbReference>
<reference evidence="1 2" key="1">
    <citation type="journal article" date="2011" name="ISME J.">
        <title>Community ecology of hot spring cyanobacterial mats: predominant populations and their functional potential.</title>
        <authorList>
            <person name="Klatt C.G."/>
            <person name="Wood J.M."/>
            <person name="Rusch D.B."/>
            <person name="Bateson M.M."/>
            <person name="Hamamura N."/>
            <person name="Heidelberg J.F."/>
            <person name="Grossman A.R."/>
            <person name="Bhaya D."/>
            <person name="Cohan F.M."/>
            <person name="Kuhl M."/>
            <person name="Bryant D.A."/>
            <person name="Ward D.M."/>
        </authorList>
    </citation>
    <scope>NUCLEOTIDE SEQUENCE [LARGE SCALE GENOMIC DNA]</scope>
    <source>
        <strain evidence="1">OS</strain>
    </source>
</reference>
<sequence>MLLPKFAELQNQKGATMNVQHIFRLTPVLLIVAVAQLAYAQVPRSQEATFVESYSPTEVTLKAKGIGPDVDAAERDARKCAVYFLLYSANDAIIQTPAEKEAFKAIEAEFFTDANIDNYITYMSNTILSRVRMQDGNVKVEKLIRVNREKLKEDLVSRGVIAGTKDLAAIAGNPFIMVLPEVPKGQSPIAALQRDPNIKKGAEVIESYLTARRYEVRVPEQKDALNDLVSAKKTVVGIQDDIAYKLALSIGADIYISYNIQVEQGTVGKRAVVGCRAYETTTARLLGTETGYSPERVGVPDAALIEEAMNFAIDRVLSRINAYWKDDIATGRQYKVIFRITGRFDNPDELTDALEDVLKEVTTKRKNNITTKETSDWILWQNSYESERDFFKAMSKAFESNKDIKKLGAKLKRINVNRKLMLLEITNA</sequence>
<protein>
    <submittedName>
        <fullName evidence="1">Uncharacterized protein</fullName>
    </submittedName>
</protein>
<dbReference type="AlphaFoldDB" id="A0A395LXN9"/>
<dbReference type="Proteomes" id="UP000266389">
    <property type="component" value="Unassembled WGS sequence"/>
</dbReference>
<dbReference type="InterPro" id="IPR046173">
    <property type="entry name" value="DUF6175"/>
</dbReference>
<accession>A0A395LXN9</accession>
<comment type="caution">
    <text evidence="1">The sequence shown here is derived from an EMBL/GenBank/DDBJ whole genome shotgun (WGS) entry which is preliminary data.</text>
</comment>
<name>A0A395LXN9_9BACT</name>
<dbReference type="EMBL" id="PHFL01000067">
    <property type="protein sequence ID" value="RFM23322.1"/>
    <property type="molecule type" value="Genomic_DNA"/>
</dbReference>